<dbReference type="Proteomes" id="UP001166304">
    <property type="component" value="Unassembled WGS sequence"/>
</dbReference>
<evidence type="ECO:0000256" key="1">
    <source>
        <dbReference type="SAM" id="MobiDB-lite"/>
    </source>
</evidence>
<protein>
    <submittedName>
        <fullName evidence="3">DUF4350 domain-containing protein</fullName>
    </submittedName>
</protein>
<feature type="region of interest" description="Disordered" evidence="1">
    <location>
        <begin position="310"/>
        <end position="356"/>
    </location>
</feature>
<accession>A0AA41G3G0</accession>
<dbReference type="InterPro" id="IPR025646">
    <property type="entry name" value="DUF4350"/>
</dbReference>
<gene>
    <name evidence="3" type="ORF">KTS37_17660</name>
</gene>
<feature type="region of interest" description="Disordered" evidence="1">
    <location>
        <begin position="34"/>
        <end position="67"/>
    </location>
</feature>
<dbReference type="EMBL" id="JAHQXE010000006">
    <property type="protein sequence ID" value="MBV0903613.1"/>
    <property type="molecule type" value="Genomic_DNA"/>
</dbReference>
<evidence type="ECO:0000259" key="2">
    <source>
        <dbReference type="Pfam" id="PF14258"/>
    </source>
</evidence>
<organism evidence="3 4">
    <name type="scientific">Haloarcula salina</name>
    <dbReference type="NCBI Taxonomy" id="1429914"/>
    <lineage>
        <taxon>Archaea</taxon>
        <taxon>Methanobacteriati</taxon>
        <taxon>Methanobacteriota</taxon>
        <taxon>Stenosarchaea group</taxon>
        <taxon>Halobacteria</taxon>
        <taxon>Halobacteriales</taxon>
        <taxon>Haloarculaceae</taxon>
        <taxon>Haloarcula</taxon>
    </lineage>
</organism>
<sequence length="356" mass="36886">MTEGRIVKPLSVFIVVLVVILGGTVVLALAAPGASGPPDGQQVDGQSPSQFRPDALNSAVDPEDGSIAVDTADSGKRILVETSHSNQYERADLEPVVEAMFEAGHTVEFGTGGAFAANLSQYDGVLVIQPLARYTPDEREALREYTDEGGRVVVLAEPTQTSLSTGFLTSSTTTVAFGANNATAQYGVRMGAEQLYNVDDEANDNNFKSIYATPDGDGPLTDGVERVTFDSAGYAVVARDAETETAISAVEGTRTLETRRTGTYPVVVRNDNVVFVADASFVAPSEVYDADNEVFVSNLLAFLAGGEATGGGATPGGNAETGAETPATDSDGTEPTPLTPTPEPTATPVPTPGADT</sequence>
<reference evidence="3" key="1">
    <citation type="submission" date="2021-06" db="EMBL/GenBank/DDBJ databases">
        <title>New haloarchaea isolates fom saline soil.</title>
        <authorList>
            <person name="Duran-Viseras A."/>
            <person name="Sanchez-Porro C.S."/>
            <person name="Ventosa A."/>
        </authorList>
    </citation>
    <scope>NUCLEOTIDE SEQUENCE</scope>
    <source>
        <strain evidence="3">JCM 18369</strain>
    </source>
</reference>
<feature type="domain" description="DUF4350" evidence="2">
    <location>
        <begin position="99"/>
        <end position="300"/>
    </location>
</feature>
<keyword evidence="4" id="KW-1185">Reference proteome</keyword>
<dbReference type="SUPFAM" id="SSF52317">
    <property type="entry name" value="Class I glutamine amidotransferase-like"/>
    <property type="match status" value="1"/>
</dbReference>
<feature type="compositionally biased region" description="Low complexity" evidence="1">
    <location>
        <begin position="316"/>
        <end position="325"/>
    </location>
</feature>
<evidence type="ECO:0000313" key="4">
    <source>
        <dbReference type="Proteomes" id="UP001166304"/>
    </source>
</evidence>
<dbReference type="AlphaFoldDB" id="A0AA41G3G0"/>
<dbReference type="Pfam" id="PF14258">
    <property type="entry name" value="DUF4350"/>
    <property type="match status" value="1"/>
</dbReference>
<proteinExistence type="predicted"/>
<name>A0AA41G3G0_9EURY</name>
<comment type="caution">
    <text evidence="3">The sequence shown here is derived from an EMBL/GenBank/DDBJ whole genome shotgun (WGS) entry which is preliminary data.</text>
</comment>
<dbReference type="RefSeq" id="WP_162414657.1">
    <property type="nucleotide sequence ID" value="NZ_JAHQXE010000006.1"/>
</dbReference>
<evidence type="ECO:0000313" key="3">
    <source>
        <dbReference type="EMBL" id="MBV0903613.1"/>
    </source>
</evidence>
<feature type="compositionally biased region" description="Pro residues" evidence="1">
    <location>
        <begin position="337"/>
        <end position="356"/>
    </location>
</feature>
<dbReference type="Gene3D" id="3.40.50.880">
    <property type="match status" value="1"/>
</dbReference>
<dbReference type="InterPro" id="IPR029062">
    <property type="entry name" value="Class_I_gatase-like"/>
</dbReference>